<evidence type="ECO:0000259" key="5">
    <source>
        <dbReference type="Pfam" id="PF00496"/>
    </source>
</evidence>
<evidence type="ECO:0000256" key="2">
    <source>
        <dbReference type="ARBA" id="ARBA00022448"/>
    </source>
</evidence>
<dbReference type="Gene3D" id="3.10.105.10">
    <property type="entry name" value="Dipeptide-binding Protein, Domain 3"/>
    <property type="match status" value="1"/>
</dbReference>
<feature type="domain" description="Solute-binding protein family 5" evidence="5">
    <location>
        <begin position="108"/>
        <end position="478"/>
    </location>
</feature>
<dbReference type="SUPFAM" id="SSF53850">
    <property type="entry name" value="Periplasmic binding protein-like II"/>
    <property type="match status" value="1"/>
</dbReference>
<dbReference type="GO" id="GO:1904680">
    <property type="term" value="F:peptide transmembrane transporter activity"/>
    <property type="evidence" value="ECO:0007669"/>
    <property type="project" value="TreeGrafter"/>
</dbReference>
<dbReference type="GO" id="GO:0042597">
    <property type="term" value="C:periplasmic space"/>
    <property type="evidence" value="ECO:0007669"/>
    <property type="project" value="UniProtKB-ARBA"/>
</dbReference>
<dbReference type="InterPro" id="IPR000914">
    <property type="entry name" value="SBP_5_dom"/>
</dbReference>
<dbReference type="InterPro" id="IPR039424">
    <property type="entry name" value="SBP_5"/>
</dbReference>
<dbReference type="Proteomes" id="UP000178841">
    <property type="component" value="Unassembled WGS sequence"/>
</dbReference>
<dbReference type="EMBL" id="MHLH01000010">
    <property type="protein sequence ID" value="OGZ04211.1"/>
    <property type="molecule type" value="Genomic_DNA"/>
</dbReference>
<reference evidence="6 7" key="1">
    <citation type="journal article" date="2016" name="Nat. Commun.">
        <title>Thousands of microbial genomes shed light on interconnected biogeochemical processes in an aquifer system.</title>
        <authorList>
            <person name="Anantharaman K."/>
            <person name="Brown C.T."/>
            <person name="Hug L.A."/>
            <person name="Sharon I."/>
            <person name="Castelle C.J."/>
            <person name="Probst A.J."/>
            <person name="Thomas B.C."/>
            <person name="Singh A."/>
            <person name="Wilkins M.J."/>
            <person name="Karaoz U."/>
            <person name="Brodie E.L."/>
            <person name="Williams K.H."/>
            <person name="Hubbard S.S."/>
            <person name="Banfield J.F."/>
        </authorList>
    </citation>
    <scope>NUCLEOTIDE SEQUENCE [LARGE SCALE GENOMIC DNA]</scope>
</reference>
<proteinExistence type="inferred from homology"/>
<dbReference type="Gene3D" id="3.40.190.10">
    <property type="entry name" value="Periplasmic binding protein-like II"/>
    <property type="match status" value="1"/>
</dbReference>
<keyword evidence="3" id="KW-0732">Signal</keyword>
<dbReference type="AlphaFoldDB" id="A0A1G2CU53"/>
<dbReference type="PANTHER" id="PTHR30290:SF9">
    <property type="entry name" value="OLIGOPEPTIDE-BINDING PROTEIN APPA"/>
    <property type="match status" value="1"/>
</dbReference>
<evidence type="ECO:0000313" key="6">
    <source>
        <dbReference type="EMBL" id="OGZ04211.1"/>
    </source>
</evidence>
<dbReference type="PANTHER" id="PTHR30290">
    <property type="entry name" value="PERIPLASMIC BINDING COMPONENT OF ABC TRANSPORTER"/>
    <property type="match status" value="1"/>
</dbReference>
<dbReference type="GO" id="GO:0043190">
    <property type="term" value="C:ATP-binding cassette (ABC) transporter complex"/>
    <property type="evidence" value="ECO:0007669"/>
    <property type="project" value="InterPro"/>
</dbReference>
<evidence type="ECO:0000313" key="7">
    <source>
        <dbReference type="Proteomes" id="UP000178841"/>
    </source>
</evidence>
<keyword evidence="2" id="KW-0813">Transport</keyword>
<protein>
    <recommendedName>
        <fullName evidence="5">Solute-binding protein family 5 domain-containing protein</fullName>
    </recommendedName>
</protein>
<gene>
    <name evidence="6" type="ORF">A2648_01360</name>
</gene>
<dbReference type="STRING" id="1798657.A2648_01360"/>
<evidence type="ECO:0000256" key="4">
    <source>
        <dbReference type="SAM" id="Phobius"/>
    </source>
</evidence>
<dbReference type="InterPro" id="IPR030678">
    <property type="entry name" value="Peptide/Ni-bd"/>
</dbReference>
<accession>A0A1G2CU53</accession>
<keyword evidence="4" id="KW-1133">Transmembrane helix</keyword>
<dbReference type="PIRSF" id="PIRSF002741">
    <property type="entry name" value="MppA"/>
    <property type="match status" value="1"/>
</dbReference>
<dbReference type="GO" id="GO:0015833">
    <property type="term" value="P:peptide transport"/>
    <property type="evidence" value="ECO:0007669"/>
    <property type="project" value="TreeGrafter"/>
</dbReference>
<dbReference type="Pfam" id="PF00496">
    <property type="entry name" value="SBP_bac_5"/>
    <property type="match status" value="1"/>
</dbReference>
<dbReference type="Gene3D" id="3.90.76.10">
    <property type="entry name" value="Dipeptide-binding Protein, Domain 1"/>
    <property type="match status" value="1"/>
</dbReference>
<evidence type="ECO:0000256" key="1">
    <source>
        <dbReference type="ARBA" id="ARBA00005695"/>
    </source>
</evidence>
<feature type="transmembrane region" description="Helical" evidence="4">
    <location>
        <begin position="33"/>
        <end position="53"/>
    </location>
</feature>
<keyword evidence="4" id="KW-0812">Transmembrane</keyword>
<keyword evidence="4" id="KW-0472">Membrane</keyword>
<evidence type="ECO:0000256" key="3">
    <source>
        <dbReference type="ARBA" id="ARBA00022729"/>
    </source>
</evidence>
<sequence length="581" mass="65562">MNSSESNSSWKRYIPTKEELLLVLKSFSKKERVVFSVVVFFFVVTFFSFASTLNNLISINVPSFGGKLSEGIIGTPRFVNPVLVLSDADRDLTTLVYSGLMKKEPDGKIIPDLAQSYEISEDGLSYIFNIKENAYFQDGTPVTADDVEFTVAQVKDPLLKSPKRVNWEGVAVQKINDKTVKFLLKQKYFPFLETTTLGILPKHLWSELTPEQFNFSDFNTRGIGSGPYEITDVQKNSSGIPNYYELTAFSKYALGKPFIDKIVFHFYPNESELITAFDNGIVSNINSIEAKGASALKESGYRIESAPLPRIFAVFFNQNQNQIFADKAVRKALSGAIDKERVVREILYGYGISINSPLPGISGSRDRETGDRYDNAKKFLTDTGWVMNDKEGVMEKKNKKEIIKLKFSLATGDVPELKDAAKLIKEDWEKIGAQVELKVFEIGDLNQNVIRSRKYDALLFGEIVGFNADPFSFWHSSQRNDPGSNIALYTNAKVDKILDDLRGVLDENDRAAKYQAFINEIENDTPAVFVFSPEFTYFVNQKLGGLVLGNITEPSDRFLGIRDWHLVTDNVWKPFAKWATR</sequence>
<comment type="caution">
    <text evidence="6">The sequence shown here is derived from an EMBL/GenBank/DDBJ whole genome shotgun (WGS) entry which is preliminary data.</text>
</comment>
<organism evidence="6 7">
    <name type="scientific">Candidatus Lloydbacteria bacterium RIFCSPHIGHO2_01_FULL_41_20</name>
    <dbReference type="NCBI Taxonomy" id="1798657"/>
    <lineage>
        <taxon>Bacteria</taxon>
        <taxon>Candidatus Lloydiibacteriota</taxon>
    </lineage>
</organism>
<name>A0A1G2CU53_9BACT</name>
<comment type="similarity">
    <text evidence="1">Belongs to the bacterial solute-binding protein 5 family.</text>
</comment>